<protein>
    <submittedName>
        <fullName evidence="5">Uncharacterized protein LOC100650968 isoform X4</fullName>
    </submittedName>
</protein>
<evidence type="ECO:0000256" key="1">
    <source>
        <dbReference type="SAM" id="MobiDB-lite"/>
    </source>
</evidence>
<feature type="domain" description="Cep192-like" evidence="3">
    <location>
        <begin position="1118"/>
        <end position="1268"/>
    </location>
</feature>
<gene>
    <name evidence="5" type="primary">LOC100650968</name>
</gene>
<evidence type="ECO:0000259" key="3">
    <source>
        <dbReference type="Pfam" id="PF22074"/>
    </source>
</evidence>
<dbReference type="AlphaFoldDB" id="A0A9C6SSQ5"/>
<dbReference type="CTD" id="39850"/>
<dbReference type="GeneID" id="100650968"/>
<accession>A0A9C6SSQ5</accession>
<dbReference type="InterPro" id="IPR054091">
    <property type="entry name" value="Cep192-like_D5"/>
</dbReference>
<dbReference type="Pfam" id="PF22074">
    <property type="entry name" value="Cep192_D5"/>
    <property type="match status" value="1"/>
</dbReference>
<feature type="compositionally biased region" description="Polar residues" evidence="1">
    <location>
        <begin position="430"/>
        <end position="448"/>
    </location>
</feature>
<evidence type="ECO:0000313" key="5">
    <source>
        <dbReference type="RefSeq" id="XP_048266511.1"/>
    </source>
</evidence>
<name>A0A9C6SSQ5_BOMTE</name>
<feature type="region of interest" description="Disordered" evidence="1">
    <location>
        <begin position="419"/>
        <end position="448"/>
    </location>
</feature>
<proteinExistence type="predicted"/>
<evidence type="ECO:0000313" key="4">
    <source>
        <dbReference type="Proteomes" id="UP000835206"/>
    </source>
</evidence>
<feature type="domain" description="Cep192/Spd-2-like" evidence="2">
    <location>
        <begin position="992"/>
        <end position="1107"/>
    </location>
</feature>
<dbReference type="RefSeq" id="XP_048266511.1">
    <property type="nucleotide sequence ID" value="XM_048410554.1"/>
</dbReference>
<organism evidence="4 5">
    <name type="scientific">Bombus terrestris</name>
    <name type="common">Buff-tailed bumblebee</name>
    <name type="synonym">Apis terrestris</name>
    <dbReference type="NCBI Taxonomy" id="30195"/>
    <lineage>
        <taxon>Eukaryota</taxon>
        <taxon>Metazoa</taxon>
        <taxon>Ecdysozoa</taxon>
        <taxon>Arthropoda</taxon>
        <taxon>Hexapoda</taxon>
        <taxon>Insecta</taxon>
        <taxon>Pterygota</taxon>
        <taxon>Neoptera</taxon>
        <taxon>Endopterygota</taxon>
        <taxon>Hymenoptera</taxon>
        <taxon>Apocrita</taxon>
        <taxon>Aculeata</taxon>
        <taxon>Apoidea</taxon>
        <taxon>Anthophila</taxon>
        <taxon>Apidae</taxon>
        <taxon>Bombus</taxon>
        <taxon>Bombus</taxon>
    </lineage>
</organism>
<dbReference type="Proteomes" id="UP000835206">
    <property type="component" value="Chromosome 11"/>
</dbReference>
<dbReference type="Pfam" id="PF22073">
    <property type="entry name" value="Cep192_D4"/>
    <property type="match status" value="1"/>
</dbReference>
<dbReference type="InterPro" id="IPR054090">
    <property type="entry name" value="Cep192_Spd-2-like_dom"/>
</dbReference>
<keyword evidence="4" id="KW-1185">Reference proteome</keyword>
<sequence>MFTPLKPTEADFIDVTVLSTPQPQATSTVQRKSTLENNVLDRGIEEAICKQFVKDKNDITRKSTDSSLGILDSISSFLAEVSGIEEVGKQSESKLDIECARKLLQRCSDIKSTSITYDTNKENNTNFQNLSSNIIPSTLIDYGQSVCSNQINLQNENISHSVKDKANSVVFEPKEISARSSGLSRSSENNLSSLASSKNLNQMTFDTTTAEFMAQFSNEDFRPASEMVSQLLADEASWQQSYPYALPTTASSEKEYLNFSCFSGIMGELDLSVESCAGHKVSVSEFFRRKCGNFGELSDTGVERPSLGLSVNSPKKKDHLIPLVDSTCSSVTEGITYLHLLKQISCISKRLFLLVDSSIGPNIAKDKTQNIPNITKDVEEQSIMSLTSIAQALQDIDSGTPRRLVDQLIMAKKKKKSTQVQEKSVVRDTYTLSPSSRKSMPATSNKNTDNFGKDVALLNLSSKLSLDSKIINETVDIKHSVPRMLSFDSNSGTKINYEAISQELKKELSSGNLPSLYSQELKSLLEDSKLTLPNYTENKISSHTSKINAMISQEEKSAGLEEEEIGKKENIKKENVSCKDRSEIQNISNLQEFYVNNVVIGKSTEELCSCIVAIPREIDIELLNKSDRWVICALSVNQIQGDKHNVRLTLPKDVILIKPNAEQHVKISVIVVKMCKPIIAVLNITVSDMVTRIEWIMKHIICLKPEEVDINVSNPSQKKELDFQYIAENSMAVLPITIKNKNNVDVPIKITILQNEPAIFSLENPEESQYITLKSQEVRTTNVRCKAVAQKNTETQQRSLQRYAGTLIIQNESTPENSIIIQEIPLIVQVGICKIQTIDTDLPLVVPNKQSKPLTVINLGTIPTLITASFIQEIELTKNSKCFSVEPENLLVQPRETRCFFVTYKQQTTDTPKMYAKIKLTAAGNDHYYSVIGDSNTYTEAENENVRCDTPQYLPPVSSPSSPHSVVSNKSGVSGRISPLSSVSGLTVTGDKIPIRTTHAALIWNSVKTGKSEIREFTIRNTSNNKIRIQAIISDSEKNFRFLRERQPVGAIVLALQGLESRMLSVLFSPHHIGAAAGKIIFRHYEPKREESEPGSSKVLFLYGYGGYSKVEISEAFKDTGGKMWLSLGILRCGRTPRAKIKLQNIGDLCSYVKIKLIPKAVYPTMASSWQVNPTEFLLNSKDVQWVTLEFEPRKEDLALLQRSNVSHVGTLLITHGDEPTRWRIRRLYNKMKETGELSGNENETFRNIIQPLCKTFSGEQLISDINAIRDSVGFVNMK</sequence>
<evidence type="ECO:0000259" key="2">
    <source>
        <dbReference type="Pfam" id="PF22073"/>
    </source>
</evidence>
<reference evidence="5" key="1">
    <citation type="submission" date="2025-08" db="UniProtKB">
        <authorList>
            <consortium name="RefSeq"/>
        </authorList>
    </citation>
    <scope>IDENTIFICATION</scope>
</reference>